<dbReference type="HAMAP" id="MF_01241">
    <property type="entry name" value="GlcN6P_deamin"/>
    <property type="match status" value="1"/>
</dbReference>
<dbReference type="GO" id="GO:0042802">
    <property type="term" value="F:identical protein binding"/>
    <property type="evidence" value="ECO:0007669"/>
    <property type="project" value="TreeGrafter"/>
</dbReference>
<dbReference type="Pfam" id="PF01182">
    <property type="entry name" value="Glucosamine_iso"/>
    <property type="match status" value="1"/>
</dbReference>
<feature type="active site" description="Proton acceptor; for ring-opening step" evidence="4">
    <location>
        <position position="138"/>
    </location>
</feature>
<dbReference type="EC" id="3.5.99.6" evidence="4"/>
<comment type="similarity">
    <text evidence="4">Belongs to the glucosamine/galactosamine-6-phosphate isomerase family. NagB subfamily.</text>
</comment>
<dbReference type="NCBIfam" id="TIGR00502">
    <property type="entry name" value="nagB"/>
    <property type="match status" value="1"/>
</dbReference>
<evidence type="ECO:0000313" key="7">
    <source>
        <dbReference type="Proteomes" id="UP000339690"/>
    </source>
</evidence>
<proteinExistence type="inferred from homology"/>
<dbReference type="GO" id="GO:0004342">
    <property type="term" value="F:glucosamine-6-phosphate deaminase activity"/>
    <property type="evidence" value="ECO:0007669"/>
    <property type="project" value="UniProtKB-UniRule"/>
</dbReference>
<dbReference type="PROSITE" id="PS01161">
    <property type="entry name" value="GLC_GALNAC_ISOMERASE"/>
    <property type="match status" value="1"/>
</dbReference>
<dbReference type="PANTHER" id="PTHR11280:SF5">
    <property type="entry name" value="GLUCOSAMINE-6-PHOSPHATE ISOMERASE"/>
    <property type="match status" value="1"/>
</dbReference>
<keyword evidence="3 4" id="KW-0119">Carbohydrate metabolism</keyword>
<dbReference type="CDD" id="cd01399">
    <property type="entry name" value="GlcN6P_deaminase"/>
    <property type="match status" value="1"/>
</dbReference>
<evidence type="ECO:0000259" key="5">
    <source>
        <dbReference type="Pfam" id="PF01182"/>
    </source>
</evidence>
<dbReference type="EMBL" id="CP045915">
    <property type="protein sequence ID" value="QGH35804.1"/>
    <property type="molecule type" value="Genomic_DNA"/>
</dbReference>
<keyword evidence="2 4" id="KW-0378">Hydrolase</keyword>
<dbReference type="InterPro" id="IPR006148">
    <property type="entry name" value="Glc/Gal-6P_isomerase"/>
</dbReference>
<gene>
    <name evidence="4 6" type="primary">nagB</name>
    <name evidence="6" type="ORF">GI584_17865</name>
</gene>
<dbReference type="Proteomes" id="UP000339690">
    <property type="component" value="Chromosome"/>
</dbReference>
<keyword evidence="7" id="KW-1185">Reference proteome</keyword>
<comment type="function">
    <text evidence="4">Catalyzes the reversible isomerization-deamination of glucosamine 6-phosphate (GlcN6P) to form fructose 6-phosphate (Fru6P) and ammonium ion.</text>
</comment>
<evidence type="ECO:0000256" key="3">
    <source>
        <dbReference type="ARBA" id="ARBA00023277"/>
    </source>
</evidence>
<accession>A0A5Q2TLD7</accession>
<feature type="active site" description="For ring-opening step" evidence="4">
    <location>
        <position position="136"/>
    </location>
</feature>
<dbReference type="PANTHER" id="PTHR11280">
    <property type="entry name" value="GLUCOSAMINE-6-PHOSPHATE ISOMERASE"/>
    <property type="match status" value="1"/>
</dbReference>
<evidence type="ECO:0000256" key="2">
    <source>
        <dbReference type="ARBA" id="ARBA00022801"/>
    </source>
</evidence>
<reference evidence="6 7" key="1">
    <citation type="submission" date="2019-11" db="EMBL/GenBank/DDBJ databases">
        <title>Gracilibacillus salitolerans sp. nov., a moderate halophile isolated from a saline soil in northwest China.</title>
        <authorList>
            <person name="Gan L."/>
        </authorList>
    </citation>
    <scope>NUCLEOTIDE SEQUENCE [LARGE SCALE GENOMIC DNA]</scope>
    <source>
        <strain evidence="6 7">SCU50</strain>
    </source>
</reference>
<comment type="pathway">
    <text evidence="4">Amino-sugar metabolism; N-acetylneuraminate degradation; D-fructose 6-phosphate from N-acetylneuraminate: step 5/5.</text>
</comment>
<evidence type="ECO:0000313" key="6">
    <source>
        <dbReference type="EMBL" id="QGH35804.1"/>
    </source>
</evidence>
<dbReference type="Gene3D" id="3.40.50.1360">
    <property type="match status" value="1"/>
</dbReference>
<dbReference type="UniPathway" id="UPA00629">
    <property type="reaction ID" value="UER00684"/>
</dbReference>
<dbReference type="AlphaFoldDB" id="A0A5Q2TLD7"/>
<dbReference type="GO" id="GO:0005737">
    <property type="term" value="C:cytoplasm"/>
    <property type="evidence" value="ECO:0007669"/>
    <property type="project" value="TreeGrafter"/>
</dbReference>
<name>A0A5Q2TLD7_9BACI</name>
<protein>
    <recommendedName>
        <fullName evidence="4">Glucosamine-6-phosphate deaminase</fullName>
        <ecNumber evidence="4">3.5.99.6</ecNumber>
    </recommendedName>
    <alternativeName>
        <fullName evidence="4">GlcN6P deaminase</fullName>
        <shortName evidence="4">GNPDA</shortName>
    </alternativeName>
    <alternativeName>
        <fullName evidence="4">Glucosamine-6-phosphate isomerase</fullName>
    </alternativeName>
</protein>
<dbReference type="GO" id="GO:0019262">
    <property type="term" value="P:N-acetylneuraminate catabolic process"/>
    <property type="evidence" value="ECO:0007669"/>
    <property type="project" value="UniProtKB-UniRule"/>
</dbReference>
<dbReference type="GO" id="GO:0005975">
    <property type="term" value="P:carbohydrate metabolic process"/>
    <property type="evidence" value="ECO:0007669"/>
    <property type="project" value="InterPro"/>
</dbReference>
<feature type="domain" description="Glucosamine/galactosamine-6-phosphate isomerase" evidence="5">
    <location>
        <begin position="11"/>
        <end position="229"/>
    </location>
</feature>
<feature type="active site" description="For ring-opening step" evidence="4">
    <location>
        <position position="143"/>
    </location>
</feature>
<dbReference type="RefSeq" id="WP_153792064.1">
    <property type="nucleotide sequence ID" value="NZ_CP045915.1"/>
</dbReference>
<dbReference type="InterPro" id="IPR037171">
    <property type="entry name" value="NagB/RpiA_transferase-like"/>
</dbReference>
<dbReference type="FunFam" id="3.40.50.1360:FF:000003">
    <property type="entry name" value="Glucosamine-6-phosphate deaminase"/>
    <property type="match status" value="1"/>
</dbReference>
<organism evidence="6 7">
    <name type="scientific">Gracilibacillus salitolerans</name>
    <dbReference type="NCBI Taxonomy" id="2663022"/>
    <lineage>
        <taxon>Bacteria</taxon>
        <taxon>Bacillati</taxon>
        <taxon>Bacillota</taxon>
        <taxon>Bacilli</taxon>
        <taxon>Bacillales</taxon>
        <taxon>Bacillaceae</taxon>
        <taxon>Gracilibacillus</taxon>
    </lineage>
</organism>
<dbReference type="InterPro" id="IPR018321">
    <property type="entry name" value="Glucosamine6P_isomerase_CS"/>
</dbReference>
<dbReference type="GO" id="GO:0006046">
    <property type="term" value="P:N-acetylglucosamine catabolic process"/>
    <property type="evidence" value="ECO:0007669"/>
    <property type="project" value="UniProtKB-UniRule"/>
</dbReference>
<comment type="catalytic activity">
    <reaction evidence="1 4">
        <text>alpha-D-glucosamine 6-phosphate + H2O = beta-D-fructose 6-phosphate + NH4(+)</text>
        <dbReference type="Rhea" id="RHEA:12172"/>
        <dbReference type="ChEBI" id="CHEBI:15377"/>
        <dbReference type="ChEBI" id="CHEBI:28938"/>
        <dbReference type="ChEBI" id="CHEBI:57634"/>
        <dbReference type="ChEBI" id="CHEBI:75989"/>
        <dbReference type="EC" id="3.5.99.6"/>
    </reaction>
</comment>
<comment type="caution">
    <text evidence="4">Lacks conserved residue(s) required for the propagation of feature annotation.</text>
</comment>
<evidence type="ECO:0000256" key="1">
    <source>
        <dbReference type="ARBA" id="ARBA00000644"/>
    </source>
</evidence>
<dbReference type="KEGG" id="grc:GI584_17865"/>
<evidence type="ECO:0000256" key="4">
    <source>
        <dbReference type="HAMAP-Rule" id="MF_01241"/>
    </source>
</evidence>
<dbReference type="InterPro" id="IPR004547">
    <property type="entry name" value="Glucosamine6P_isomerase"/>
</dbReference>
<dbReference type="GO" id="GO:0006043">
    <property type="term" value="P:glucosamine catabolic process"/>
    <property type="evidence" value="ECO:0007669"/>
    <property type="project" value="TreeGrafter"/>
</dbReference>
<feature type="active site" description="Proton acceptor; for enolization step" evidence="4">
    <location>
        <position position="67"/>
    </location>
</feature>
<dbReference type="SUPFAM" id="SSF100950">
    <property type="entry name" value="NagB/RpiA/CoA transferase-like"/>
    <property type="match status" value="1"/>
</dbReference>
<sequence length="243" mass="27307">MKVIRTKNYQEMSKMAANFILDKVKSSSELTLGLATGGTPVQTYHYLAKDYQEQKTSYQHVTTFNLDEYIGLDPSDPNSYHYYMDKHFFSKVNIPSDQTFIPNGLAENLEKECQAYDEEIKKHNGIDLQLLGLGTNGHVGFNEPGTAFDQHTHIVALTESTMQANARFFNNINQVPNRAITMGIASIMESKEILLLVSGKEKNDALNKLLHGEIDKHFPASVLNQHENVTIIADEDAIINTNL</sequence>